<dbReference type="EMBL" id="VJMH01006965">
    <property type="protein sequence ID" value="KAF0686962.1"/>
    <property type="molecule type" value="Genomic_DNA"/>
</dbReference>
<feature type="coiled-coil region" evidence="1">
    <location>
        <begin position="279"/>
        <end position="317"/>
    </location>
</feature>
<accession>A0A485LLN8</accession>
<name>A0A485LLN8_9STRA</name>
<reference evidence="4 5" key="1">
    <citation type="submission" date="2019-03" db="EMBL/GenBank/DDBJ databases">
        <authorList>
            <person name="Gaulin E."/>
            <person name="Dumas B."/>
        </authorList>
    </citation>
    <scope>NUCLEOTIDE SEQUENCE [LARGE SCALE GENOMIC DNA]</scope>
    <source>
        <strain evidence="4">CBS 568.67</strain>
    </source>
</reference>
<feature type="coiled-coil region" evidence="1">
    <location>
        <begin position="477"/>
        <end position="617"/>
    </location>
</feature>
<dbReference type="Proteomes" id="UP000332933">
    <property type="component" value="Unassembled WGS sequence"/>
</dbReference>
<feature type="region of interest" description="Disordered" evidence="2">
    <location>
        <begin position="1"/>
        <end position="29"/>
    </location>
</feature>
<keyword evidence="1" id="KW-0175">Coiled coil</keyword>
<feature type="coiled-coil region" evidence="1">
    <location>
        <begin position="678"/>
        <end position="747"/>
    </location>
</feature>
<organism evidence="4 5">
    <name type="scientific">Aphanomyces stellatus</name>
    <dbReference type="NCBI Taxonomy" id="120398"/>
    <lineage>
        <taxon>Eukaryota</taxon>
        <taxon>Sar</taxon>
        <taxon>Stramenopiles</taxon>
        <taxon>Oomycota</taxon>
        <taxon>Saprolegniomycetes</taxon>
        <taxon>Saprolegniales</taxon>
        <taxon>Verrucalvaceae</taxon>
        <taxon>Aphanomyces</taxon>
    </lineage>
</organism>
<feature type="coiled-coil region" evidence="1">
    <location>
        <begin position="1152"/>
        <end position="1186"/>
    </location>
</feature>
<reference evidence="3" key="2">
    <citation type="submission" date="2019-06" db="EMBL/GenBank/DDBJ databases">
        <title>Genomics analysis of Aphanomyces spp. identifies a new class of oomycete effector associated with host adaptation.</title>
        <authorList>
            <person name="Gaulin E."/>
        </authorList>
    </citation>
    <scope>NUCLEOTIDE SEQUENCE</scope>
    <source>
        <strain evidence="3">CBS 578.67</strain>
    </source>
</reference>
<dbReference type="EMBL" id="CAADRA010006991">
    <property type="protein sequence ID" value="VFT97926.1"/>
    <property type="molecule type" value="Genomic_DNA"/>
</dbReference>
<dbReference type="OrthoDB" id="75116at2759"/>
<evidence type="ECO:0000256" key="2">
    <source>
        <dbReference type="SAM" id="MobiDB-lite"/>
    </source>
</evidence>
<feature type="coiled-coil region" evidence="1">
    <location>
        <begin position="875"/>
        <end position="916"/>
    </location>
</feature>
<proteinExistence type="predicted"/>
<keyword evidence="5" id="KW-1185">Reference proteome</keyword>
<gene>
    <name evidence="4" type="primary">Aste57867_21254</name>
    <name evidence="3" type="ORF">As57867_021185</name>
    <name evidence="4" type="ORF">ASTE57867_21254</name>
</gene>
<evidence type="ECO:0000256" key="1">
    <source>
        <dbReference type="SAM" id="Coils"/>
    </source>
</evidence>
<evidence type="ECO:0000313" key="4">
    <source>
        <dbReference type="EMBL" id="VFT97926.1"/>
    </source>
</evidence>
<feature type="coiled-coil region" evidence="1">
    <location>
        <begin position="47"/>
        <end position="198"/>
    </location>
</feature>
<evidence type="ECO:0000313" key="3">
    <source>
        <dbReference type="EMBL" id="KAF0686962.1"/>
    </source>
</evidence>
<protein>
    <submittedName>
        <fullName evidence="4">Aste57867_21254 protein</fullName>
    </submittedName>
</protein>
<evidence type="ECO:0000313" key="5">
    <source>
        <dbReference type="Proteomes" id="UP000332933"/>
    </source>
</evidence>
<sequence>MDSIAEDTDTATPGNSPPRVSPGKSNHRRVWSVGFGGEQELTKLKKHQEVEILQSELEKQSKALEESQEETQLAARIGQSLLLQNQQLDYEIQDKLTKLELRCEEAEANARAMELKWRESNQQCRMLDQLRIQHEHDIEGFVQDITAQKAELKALKDEVTTTKCGGETSPKPDNRQMMDELKKRLVEMKQMNGKLQSDIDKLRVYTTEMEESNAELTARVAALGNQAAQSVLLGEKFTALQVEHAALALELATAVRRNKKYILSNMVQKAELVAREQKRHEESEQVASLTLELQQTAERLDMERAMAKELLRKHEEVMVHAPVGHSRVPSDFNFSTMTGTGKSDPVTAGLKHGSLFHELSIHLEKELQSQTAATHKAGDVHVEKLQSRVAELTDALDAASVKAEDVAIWTEEKRALESRVQTTQDKADGKLAVLVQKCATAERLVTEWKSKHNVAAGDMDTMSKLHDDMMTGAQIGLEKSEKAVQLLRHDLTKSRDEYNTALQHLRAELAALQTANETLQNECGAERDQRKSLEIESQELVEEALHRAVRAEAELVALESKHKTLSVNFQTLETKHEHVVMHLETTTSHLHQVEAQLRAQTDQIAGLNSELKHVTEQWSGSDTKEPKKATTAAGARHDKRSSYAVDMSAGYHIAHLKELLVTAADEQARAAAEWDVERTELEAVHAELVTKATELREQLQDAEREAKVGKWMRLKILGNDLHVQAKNDRHEHALKTIQAAMDEKTQELTDAMQITERLRDDLKKARGEHTSEMYLLETGMSQLQATLETLQTAYAADRTRWRTLETEGEAAADEAQRRVVDMEAAMAALEQKHKITVLNFQALETKHEHLQLHLETTTTRLHEVEATSKNGSSQVAALTQELAQVTQLLQLANEAKAELGLQNEELKCAANDAQKTDPRTLQEMAELTEALATATQLRATDAAMWSEKLHEMEVRLKSNQEETDVKASEVRNQLTAADRAAKVCHIHEWELKHFTLTRETEILQRQHDENVDTAHAALVKSEKSLQLLRDEIVKVRDDHTTTMHQHCLDMASLQTAHEALHIKYQSESTQWKALEKEEKTATEAAQQQAVEATEALAALTQKHKTMALSFQALETKHEHLMLHLETTTTRLHEVEDMMHDDSNQVTTLTQELQQVNELWNEAKETNAQLRQQNEELNNLVTAAAQSPAKVRSDSEIQRRQLLKRGSLFHELSEHLESEVQRVKDTTVELASVKAMYQVEVAKVDQLRQELLHEHMEVQTAKDVAAVCHDTLHPLTELSQHALSLEMLQVKVLYNREVDRVHTLEEQVARLKRRQSIVVGTVAQSPPLTPRSTMRQFPWDIQIKHIPLYNLQEAIASNHLVVAVPHLPSDLPPRP</sequence>
<feature type="coiled-coil region" evidence="1">
    <location>
        <begin position="382"/>
        <end position="426"/>
    </location>
</feature>